<dbReference type="Gene3D" id="3.40.710.10">
    <property type="entry name" value="DD-peptidase/beta-lactamase superfamily"/>
    <property type="match status" value="1"/>
</dbReference>
<feature type="domain" description="Beta-lactamase-related" evidence="2">
    <location>
        <begin position="153"/>
        <end position="450"/>
    </location>
</feature>
<dbReference type="PANTHER" id="PTHR46825:SF9">
    <property type="entry name" value="BETA-LACTAMASE-RELATED DOMAIN-CONTAINING PROTEIN"/>
    <property type="match status" value="1"/>
</dbReference>
<gene>
    <name evidence="3" type="ORF">ACEU0G_000064</name>
</gene>
<evidence type="ECO:0000313" key="3">
    <source>
        <dbReference type="EMBL" id="MFG6110205.1"/>
    </source>
</evidence>
<dbReference type="PANTHER" id="PTHR46825">
    <property type="entry name" value="D-ALANYL-D-ALANINE-CARBOXYPEPTIDASE/ENDOPEPTIDASE AMPH"/>
    <property type="match status" value="1"/>
</dbReference>
<accession>A0ABW7CZ27</accession>
<protein>
    <submittedName>
        <fullName evidence="3">Serine hydrolase domain-containing protein</fullName>
        <ecNumber evidence="3">3.-.-.-</ecNumber>
    </submittedName>
</protein>
<dbReference type="InterPro" id="IPR001466">
    <property type="entry name" value="Beta-lactam-related"/>
</dbReference>
<keyword evidence="1" id="KW-0732">Signal</keyword>
<dbReference type="InterPro" id="IPR012338">
    <property type="entry name" value="Beta-lactam/transpept-like"/>
</dbReference>
<dbReference type="SUPFAM" id="SSF56601">
    <property type="entry name" value="beta-lactamase/transpeptidase-like"/>
    <property type="match status" value="1"/>
</dbReference>
<keyword evidence="3" id="KW-0378">Hydrolase</keyword>
<keyword evidence="4" id="KW-1185">Reference proteome</keyword>
<feature type="signal peptide" evidence="1">
    <location>
        <begin position="1"/>
        <end position="20"/>
    </location>
</feature>
<evidence type="ECO:0000259" key="2">
    <source>
        <dbReference type="Pfam" id="PF00144"/>
    </source>
</evidence>
<name>A0ABW7CZ27_9GAMM</name>
<dbReference type="GO" id="GO:0016787">
    <property type="term" value="F:hydrolase activity"/>
    <property type="evidence" value="ECO:0007669"/>
    <property type="project" value="UniProtKB-KW"/>
</dbReference>
<dbReference type="Proteomes" id="UP001605261">
    <property type="component" value="Unassembled WGS sequence"/>
</dbReference>
<dbReference type="EC" id="3.-.-.-" evidence="3"/>
<dbReference type="InterPro" id="IPR050491">
    <property type="entry name" value="AmpC-like"/>
</dbReference>
<dbReference type="Pfam" id="PF00144">
    <property type="entry name" value="Beta-lactamase"/>
    <property type="match status" value="1"/>
</dbReference>
<reference evidence="3 4" key="1">
    <citation type="submission" date="2024-09" db="EMBL/GenBank/DDBJ databases">
        <authorList>
            <consortium name="All-Russian atlas of soil microorganisms"/>
            <consortium name="as a basis for the search for new antimicrobial producers and enzymes with unique properties"/>
            <person name="Sokolova E.A."/>
            <person name="Voronina E.N."/>
        </authorList>
    </citation>
    <scope>NUCLEOTIDE SEQUENCE [LARGE SCALE GENOMIC DNA]</scope>
    <source>
        <strain evidence="3 4">AF-22b-331.1</strain>
    </source>
</reference>
<organism evidence="3 4">
    <name type="scientific">Stenotrophomonas nematodicola</name>
    <dbReference type="NCBI Taxonomy" id="2656746"/>
    <lineage>
        <taxon>Bacteria</taxon>
        <taxon>Pseudomonadati</taxon>
        <taxon>Pseudomonadota</taxon>
        <taxon>Gammaproteobacteria</taxon>
        <taxon>Lysobacterales</taxon>
        <taxon>Lysobacteraceae</taxon>
        <taxon>Stenotrophomonas</taxon>
    </lineage>
</organism>
<dbReference type="EMBL" id="JBHGCJ010000010">
    <property type="protein sequence ID" value="MFG6110205.1"/>
    <property type="molecule type" value="Genomic_DNA"/>
</dbReference>
<comment type="caution">
    <text evidence="3">The sequence shown here is derived from an EMBL/GenBank/DDBJ whole genome shotgun (WGS) entry which is preliminary data.</text>
</comment>
<evidence type="ECO:0000256" key="1">
    <source>
        <dbReference type="SAM" id="SignalP"/>
    </source>
</evidence>
<proteinExistence type="predicted"/>
<evidence type="ECO:0000313" key="4">
    <source>
        <dbReference type="Proteomes" id="UP001605261"/>
    </source>
</evidence>
<feature type="chain" id="PRO_5046755711" evidence="1">
    <location>
        <begin position="21"/>
        <end position="462"/>
    </location>
</feature>
<dbReference type="RefSeq" id="WP_394163925.1">
    <property type="nucleotide sequence ID" value="NZ_JBHGCJ010000010.1"/>
</dbReference>
<sequence length="462" mass="50049">MRRLTFFVLALMCFPVNAHAATPLAPDAAEQALKAWLAAFNDADRDALTAFRAQYGMRPDTQGDLEFREEMGRLAVLEVVATTAAKAQVLVLPAANDRAMRVTTTLNPDTGAAEFVFEGAETPAKYQPARMALTDVLAEARTRLQALQGSNDLGGAFLVAEGGEIRMAWHGGLADREHRVAVERNTRFRLASLNKMFTAVAILQLQDAGRLSLDDTLAKHLPAYPNPTVAASVTLRQMLTHTSGLGDIFGDKATEHVDSLRTLQDYWAVFGAEPLSFAPGERDQYSNYAFVLLGSVIEAISGQSYYDYVDEHIYRVAGMRSTGSAPESTPVADRARPYTRIDGRWTLEKASLPWRGTSAGGGYSTVDDLLKFGEALRTGKLLSPASLAMATSPQNHNAWYGHGFMVRGQGDARLYGHEGGAPGANAVFYVMPEQGYVLVGLSNVDPDAMGNVVNFVANRLPL</sequence>